<sequence length="261" mass="31048">MTQPFIGLLRKDYRLLRADLLVSFIIMMLALGFGIVASFYTAEPAGTIFILIMASFAMVGFIPIMMLSILLKEGKNQLWLYSPRSSYTLFFSKLLLCIVFQVIYQFILIGYFAFSMYSFGGEVYQQLDLQVFLTMVTFVFFLLIFYGLYLTCWVLFYWTLYHSLNRYPRIRSLRWLIIALIYFTYNILEVLSIRFESVRQFIFRYRFNIQFMPQVNYDGATWNVYFDDFVGIPIIPAFYYVFLTCFLFYLSARLLTKKVEV</sequence>
<keyword evidence="3" id="KW-1185">Reference proteome</keyword>
<keyword evidence="1" id="KW-1133">Transmembrane helix</keyword>
<keyword evidence="1" id="KW-0812">Transmembrane</keyword>
<gene>
    <name evidence="2" type="ORF">OWO01_00220</name>
</gene>
<feature type="transmembrane region" description="Helical" evidence="1">
    <location>
        <begin position="229"/>
        <end position="250"/>
    </location>
</feature>
<feature type="transmembrane region" description="Helical" evidence="1">
    <location>
        <begin position="48"/>
        <end position="71"/>
    </location>
</feature>
<accession>A0A9J6R8M4</accession>
<dbReference type="AlphaFoldDB" id="A0A9J6R8M4"/>
<feature type="transmembrane region" description="Helical" evidence="1">
    <location>
        <begin position="173"/>
        <end position="195"/>
    </location>
</feature>
<comment type="caution">
    <text evidence="2">The sequence shown here is derived from an EMBL/GenBank/DDBJ whole genome shotgun (WGS) entry which is preliminary data.</text>
</comment>
<dbReference type="Proteomes" id="UP001084197">
    <property type="component" value="Unassembled WGS sequence"/>
</dbReference>
<proteinExistence type="predicted"/>
<feature type="transmembrane region" description="Helical" evidence="1">
    <location>
        <begin position="134"/>
        <end position="161"/>
    </location>
</feature>
<dbReference type="EMBL" id="JAPRAT010000001">
    <property type="protein sequence ID" value="MCZ0701633.1"/>
    <property type="molecule type" value="Genomic_DNA"/>
</dbReference>
<protein>
    <submittedName>
        <fullName evidence="2">Uncharacterized protein</fullName>
    </submittedName>
</protein>
<organism evidence="2 3">
    <name type="scientific">Natronobacillus azotifigens</name>
    <dbReference type="NCBI Taxonomy" id="472978"/>
    <lineage>
        <taxon>Bacteria</taxon>
        <taxon>Bacillati</taxon>
        <taxon>Bacillota</taxon>
        <taxon>Bacilli</taxon>
        <taxon>Bacillales</taxon>
        <taxon>Bacillaceae</taxon>
        <taxon>Natronobacillus</taxon>
    </lineage>
</organism>
<evidence type="ECO:0000256" key="1">
    <source>
        <dbReference type="SAM" id="Phobius"/>
    </source>
</evidence>
<feature type="transmembrane region" description="Helical" evidence="1">
    <location>
        <begin position="20"/>
        <end position="42"/>
    </location>
</feature>
<evidence type="ECO:0000313" key="3">
    <source>
        <dbReference type="Proteomes" id="UP001084197"/>
    </source>
</evidence>
<reference evidence="2" key="1">
    <citation type="submission" date="2022-11" db="EMBL/GenBank/DDBJ databases">
        <title>WGS of Natronobacillus azotifigens 24KS-1, an anaerobic diazotrophic haloalkaliphile from soda-rich habitats.</title>
        <authorList>
            <person name="Sorokin D.Y."/>
            <person name="Merkel A.Y."/>
        </authorList>
    </citation>
    <scope>NUCLEOTIDE SEQUENCE</scope>
    <source>
        <strain evidence="2">24KS-1</strain>
    </source>
</reference>
<feature type="transmembrane region" description="Helical" evidence="1">
    <location>
        <begin position="91"/>
        <end position="114"/>
    </location>
</feature>
<keyword evidence="1" id="KW-0472">Membrane</keyword>
<name>A0A9J6R8M4_9BACI</name>
<dbReference type="RefSeq" id="WP_268778403.1">
    <property type="nucleotide sequence ID" value="NZ_JAPRAT010000001.1"/>
</dbReference>
<evidence type="ECO:0000313" key="2">
    <source>
        <dbReference type="EMBL" id="MCZ0701633.1"/>
    </source>
</evidence>